<dbReference type="STRING" id="1777140.AWB79_02066"/>
<keyword evidence="3" id="KW-1185">Reference proteome</keyword>
<protein>
    <submittedName>
        <fullName evidence="2">N-formylglutamate amidohydrolase</fullName>
    </submittedName>
</protein>
<comment type="caution">
    <text evidence="2">The sequence shown here is derived from an EMBL/GenBank/DDBJ whole genome shotgun (WGS) entry which is preliminary data.</text>
</comment>
<gene>
    <name evidence="2" type="ORF">AWB79_02066</name>
</gene>
<dbReference type="InterPro" id="IPR007709">
    <property type="entry name" value="N-FG_amidohydro"/>
</dbReference>
<organism evidence="2 3">
    <name type="scientific">Caballeronia hypogeia</name>
    <dbReference type="NCBI Taxonomy" id="1777140"/>
    <lineage>
        <taxon>Bacteria</taxon>
        <taxon>Pseudomonadati</taxon>
        <taxon>Pseudomonadota</taxon>
        <taxon>Betaproteobacteria</taxon>
        <taxon>Burkholderiales</taxon>
        <taxon>Burkholderiaceae</taxon>
        <taxon>Caballeronia</taxon>
    </lineage>
</organism>
<dbReference type="AlphaFoldDB" id="A0A158A9S2"/>
<sequence>MSDENLAFFVQEPSVAPIPLVLDSPHSGFTLPPDFLPSAPLEAIRSGWDAYLDDLWSGATKHGAILVCALFPRTYIDANRSEDDIDQELLDAPWPRPVHPSDYAKRGQGLIRRFALPNVPMYDRLLTIREVEHRLDTYYRPYRSAVSAAIASAVQRFGHVWHIDLHSMKSTGNAMNTDNGKARPDLVISDRDGRTSNPAATEWIAARFRELGYDARVNTPYKGGDMVKTFGQPEKNQHSIQIEINRAIYMDETSCEKSPRYAQLQADIDRFLAQFVEKITSKDADFR</sequence>
<evidence type="ECO:0000313" key="2">
    <source>
        <dbReference type="EMBL" id="SAK53847.1"/>
    </source>
</evidence>
<dbReference type="RefSeq" id="WP_061167285.1">
    <property type="nucleotide sequence ID" value="NZ_FCOA02000004.1"/>
</dbReference>
<dbReference type="OrthoDB" id="8716700at2"/>
<dbReference type="SUPFAM" id="SSF53187">
    <property type="entry name" value="Zn-dependent exopeptidases"/>
    <property type="match status" value="1"/>
</dbReference>
<feature type="region of interest" description="Disordered" evidence="1">
    <location>
        <begin position="172"/>
        <end position="192"/>
    </location>
</feature>
<dbReference type="Gene3D" id="3.40.630.40">
    <property type="entry name" value="Zn-dependent exopeptidases"/>
    <property type="match status" value="1"/>
</dbReference>
<reference evidence="2" key="1">
    <citation type="submission" date="2016-01" db="EMBL/GenBank/DDBJ databases">
        <authorList>
            <person name="Peeters C."/>
        </authorList>
    </citation>
    <scope>NUCLEOTIDE SEQUENCE</scope>
    <source>
        <strain evidence="2">LMG 29322</strain>
    </source>
</reference>
<accession>A0A158A9S2</accession>
<dbReference type="EMBL" id="FCOA02000004">
    <property type="protein sequence ID" value="SAK53847.1"/>
    <property type="molecule type" value="Genomic_DNA"/>
</dbReference>
<feature type="compositionally biased region" description="Basic and acidic residues" evidence="1">
    <location>
        <begin position="180"/>
        <end position="192"/>
    </location>
</feature>
<name>A0A158A9S2_9BURK</name>
<evidence type="ECO:0000256" key="1">
    <source>
        <dbReference type="SAM" id="MobiDB-lite"/>
    </source>
</evidence>
<proteinExistence type="predicted"/>
<dbReference type="Pfam" id="PF05013">
    <property type="entry name" value="FGase"/>
    <property type="match status" value="1"/>
</dbReference>
<dbReference type="Proteomes" id="UP000054851">
    <property type="component" value="Unassembled WGS sequence"/>
</dbReference>
<evidence type="ECO:0000313" key="3">
    <source>
        <dbReference type="Proteomes" id="UP000054851"/>
    </source>
</evidence>